<sequence length="371" mass="40848">MSQGESSIKKQQRFDNNDSHSNDTDVKLTAASNFDPQVEFIETDSLSELELETIVDDRLSGIDPLEQESANAPRLTRKRAWLGKLCLAGIAVVVVVEAVLSLQAAFLQSSWLFSLYASVTGLVTLWAGKMTFAEWRKLKALKHIEDSQSVGNRLVHSMQMGEADPFIDEIIEKLPKTAQVSRYLQSATAEHNDAEKLSLFDSLVLTERDLVAKKIVRRFAQESALLLAASPLAMLDMAIILWRNQSMINKLAACYGVELGYWSRIKLIRSIIGNIIYAGSSEIITDLGTQLLSVEMSGKLSARLAQGLGGGLLTARLGYQAMALCRPLEFTAQSKPKLSGIHKELLLSLKELSASVLSKTVKAEKSQVHKD</sequence>
<evidence type="ECO:0000256" key="9">
    <source>
        <dbReference type="SAM" id="Phobius"/>
    </source>
</evidence>
<evidence type="ECO:0000256" key="5">
    <source>
        <dbReference type="ARBA" id="ARBA00022692"/>
    </source>
</evidence>
<keyword evidence="3" id="KW-1003">Cell membrane</keyword>
<dbReference type="PANTHER" id="PTHR39342:SF1">
    <property type="entry name" value="UPF0283 MEMBRANE PROTEIN YCJF"/>
    <property type="match status" value="1"/>
</dbReference>
<dbReference type="AlphaFoldDB" id="B0TLT3"/>
<dbReference type="Proteomes" id="UP000001317">
    <property type="component" value="Chromosome"/>
</dbReference>
<keyword evidence="4" id="KW-0997">Cell inner membrane</keyword>
<dbReference type="PANTHER" id="PTHR39342">
    <property type="entry name" value="UPF0283 MEMBRANE PROTEIN YCJF"/>
    <property type="match status" value="1"/>
</dbReference>
<dbReference type="STRING" id="458817.Shal_2752"/>
<keyword evidence="6 9" id="KW-1133">Transmembrane helix</keyword>
<evidence type="ECO:0000256" key="2">
    <source>
        <dbReference type="ARBA" id="ARBA00008255"/>
    </source>
</evidence>
<name>B0TLT3_SHEHH</name>
<feature type="transmembrane region" description="Helical" evidence="9">
    <location>
        <begin position="85"/>
        <end position="107"/>
    </location>
</feature>
<feature type="region of interest" description="Disordered" evidence="8">
    <location>
        <begin position="1"/>
        <end position="28"/>
    </location>
</feature>
<dbReference type="Pfam" id="PF05128">
    <property type="entry name" value="DUF697"/>
    <property type="match status" value="1"/>
</dbReference>
<comment type="subcellular location">
    <subcellularLocation>
        <location evidence="1">Cell inner membrane</location>
        <topology evidence="1">Multi-pass membrane protein</topology>
    </subcellularLocation>
</comment>
<feature type="transmembrane region" description="Helical" evidence="9">
    <location>
        <begin position="223"/>
        <end position="242"/>
    </location>
</feature>
<evidence type="ECO:0008006" key="12">
    <source>
        <dbReference type="Google" id="ProtNLM"/>
    </source>
</evidence>
<comment type="similarity">
    <text evidence="2">Belongs to the UPF0283 family.</text>
</comment>
<organism evidence="10 11">
    <name type="scientific">Shewanella halifaxensis (strain HAW-EB4)</name>
    <dbReference type="NCBI Taxonomy" id="458817"/>
    <lineage>
        <taxon>Bacteria</taxon>
        <taxon>Pseudomonadati</taxon>
        <taxon>Pseudomonadota</taxon>
        <taxon>Gammaproteobacteria</taxon>
        <taxon>Alteromonadales</taxon>
        <taxon>Shewanellaceae</taxon>
        <taxon>Shewanella</taxon>
    </lineage>
</organism>
<evidence type="ECO:0000256" key="7">
    <source>
        <dbReference type="ARBA" id="ARBA00023136"/>
    </source>
</evidence>
<proteinExistence type="inferred from homology"/>
<keyword evidence="5 9" id="KW-0812">Transmembrane</keyword>
<dbReference type="KEGG" id="shl:Shal_2752"/>
<gene>
    <name evidence="10" type="ordered locus">Shal_2752</name>
</gene>
<evidence type="ECO:0000313" key="11">
    <source>
        <dbReference type="Proteomes" id="UP000001317"/>
    </source>
</evidence>
<dbReference type="EMBL" id="CP000931">
    <property type="protein sequence ID" value="ABZ77305.1"/>
    <property type="molecule type" value="Genomic_DNA"/>
</dbReference>
<dbReference type="eggNOG" id="COG3768">
    <property type="taxonomic scope" value="Bacteria"/>
</dbReference>
<reference evidence="10" key="1">
    <citation type="submission" date="2008-01" db="EMBL/GenBank/DDBJ databases">
        <title>Complete sequence of Shewanella halifaxensis HAW-EB4.</title>
        <authorList>
            <consortium name="US DOE Joint Genome Institute"/>
            <person name="Copeland A."/>
            <person name="Lucas S."/>
            <person name="Lapidus A."/>
            <person name="Glavina del Rio T."/>
            <person name="Dalin E."/>
            <person name="Tice H."/>
            <person name="Bruce D."/>
            <person name="Goodwin L."/>
            <person name="Pitluck S."/>
            <person name="Sims D."/>
            <person name="Brettin T."/>
            <person name="Detter J.C."/>
            <person name="Han C."/>
            <person name="Kuske C.R."/>
            <person name="Schmutz J."/>
            <person name="Larimer F."/>
            <person name="Land M."/>
            <person name="Hauser L."/>
            <person name="Kyrpides N."/>
            <person name="Kim E."/>
            <person name="Zhao J.-S."/>
            <person name="Richardson P."/>
        </authorList>
    </citation>
    <scope>NUCLEOTIDE SEQUENCE [LARGE SCALE GENOMIC DNA]</scope>
    <source>
        <strain evidence="10">HAW-EB4</strain>
    </source>
</reference>
<evidence type="ECO:0000256" key="8">
    <source>
        <dbReference type="SAM" id="MobiDB-lite"/>
    </source>
</evidence>
<dbReference type="GO" id="GO:0005886">
    <property type="term" value="C:plasma membrane"/>
    <property type="evidence" value="ECO:0007669"/>
    <property type="project" value="UniProtKB-SubCell"/>
</dbReference>
<evidence type="ECO:0000313" key="10">
    <source>
        <dbReference type="EMBL" id="ABZ77305.1"/>
    </source>
</evidence>
<accession>B0TLT3</accession>
<feature type="compositionally biased region" description="Basic and acidic residues" evidence="8">
    <location>
        <begin position="12"/>
        <end position="26"/>
    </location>
</feature>
<dbReference type="NCBIfam" id="TIGR01620">
    <property type="entry name" value="hyp_HI0043"/>
    <property type="match status" value="1"/>
</dbReference>
<dbReference type="HOGENOM" id="CLU_057693_0_0_6"/>
<evidence type="ECO:0000256" key="4">
    <source>
        <dbReference type="ARBA" id="ARBA00022519"/>
    </source>
</evidence>
<evidence type="ECO:0000256" key="3">
    <source>
        <dbReference type="ARBA" id="ARBA00022475"/>
    </source>
</evidence>
<evidence type="ECO:0000256" key="6">
    <source>
        <dbReference type="ARBA" id="ARBA00022989"/>
    </source>
</evidence>
<dbReference type="OrthoDB" id="958025at2"/>
<keyword evidence="7 9" id="KW-0472">Membrane</keyword>
<protein>
    <recommendedName>
        <fullName evidence="12">TIGR01620 family protein</fullName>
    </recommendedName>
</protein>
<dbReference type="RefSeq" id="WP_012277833.1">
    <property type="nucleotide sequence ID" value="NC_010334.1"/>
</dbReference>
<dbReference type="InterPro" id="IPR006507">
    <property type="entry name" value="UPF0283"/>
</dbReference>
<dbReference type="InterPro" id="IPR021147">
    <property type="entry name" value="DUF697"/>
</dbReference>
<keyword evidence="11" id="KW-1185">Reference proteome</keyword>
<evidence type="ECO:0000256" key="1">
    <source>
        <dbReference type="ARBA" id="ARBA00004429"/>
    </source>
</evidence>
<feature type="transmembrane region" description="Helical" evidence="9">
    <location>
        <begin position="113"/>
        <end position="132"/>
    </location>
</feature>